<evidence type="ECO:0000313" key="11">
    <source>
        <dbReference type="Proteomes" id="UP000708208"/>
    </source>
</evidence>
<reference evidence="10" key="1">
    <citation type="submission" date="2021-06" db="EMBL/GenBank/DDBJ databases">
        <authorList>
            <person name="Hodson N. C."/>
            <person name="Mongue J. A."/>
            <person name="Jaron S. K."/>
        </authorList>
    </citation>
    <scope>NUCLEOTIDE SEQUENCE</scope>
</reference>
<feature type="domain" description="C2H2-type" evidence="9">
    <location>
        <begin position="133"/>
        <end position="160"/>
    </location>
</feature>
<dbReference type="PROSITE" id="PS00028">
    <property type="entry name" value="ZINC_FINGER_C2H2_1"/>
    <property type="match status" value="3"/>
</dbReference>
<proteinExistence type="predicted"/>
<comment type="caution">
    <text evidence="10">The sequence shown here is derived from an EMBL/GenBank/DDBJ whole genome shotgun (WGS) entry which is preliminary data.</text>
</comment>
<feature type="domain" description="C2H2-type" evidence="9">
    <location>
        <begin position="286"/>
        <end position="313"/>
    </location>
</feature>
<evidence type="ECO:0000256" key="7">
    <source>
        <dbReference type="ARBA" id="ARBA00023242"/>
    </source>
</evidence>
<dbReference type="PANTHER" id="PTHR16515">
    <property type="entry name" value="PR DOMAIN ZINC FINGER PROTEIN"/>
    <property type="match status" value="1"/>
</dbReference>
<dbReference type="PANTHER" id="PTHR16515:SF49">
    <property type="entry name" value="GASTRULA ZINC FINGER PROTEIN XLCGF49.1-LIKE-RELATED"/>
    <property type="match status" value="1"/>
</dbReference>
<sequence>MGSITETGVIAITEIPAGARSAPFELHKICAKFSREKLTTQLQVGIWQNGEICPLIATTSLIFWPKLISIAPDCHSQNVRVCRWQGNTVVLQSTRLIMTGQQLFLWFGEDLLINDLGIPPYLNPSNIRGGNSYICNKCGDEFEAPNFLKIHLASDCGTVPMDILWDRLATTTTQPTILSLNFLSAISTFPLNTVRASCFIPPRVLPENATGVATSTFNIGHISPSQHQNNNIQPEPHRNDHAHLETIVSNMGKAKNGHVCLYCGKLYSRKYGLKIHIRTHTGYKPLKCKICHRPFGDPSNLNKHVRLHSDGNTPYRCEYCGKILVRRRDLDRHIRSRHENQHRVMAATSARNATITSSALNSSL</sequence>
<evidence type="ECO:0000256" key="8">
    <source>
        <dbReference type="PROSITE-ProRule" id="PRU00042"/>
    </source>
</evidence>
<dbReference type="Pfam" id="PF00096">
    <property type="entry name" value="zf-C2H2"/>
    <property type="match status" value="3"/>
</dbReference>
<keyword evidence="6" id="KW-0238">DNA-binding</keyword>
<protein>
    <recommendedName>
        <fullName evidence="9">C2H2-type domain-containing protein</fullName>
    </recommendedName>
</protein>
<evidence type="ECO:0000259" key="9">
    <source>
        <dbReference type="PROSITE" id="PS50157"/>
    </source>
</evidence>
<dbReference type="SMART" id="SM00355">
    <property type="entry name" value="ZnF_C2H2"/>
    <property type="match status" value="4"/>
</dbReference>
<feature type="domain" description="C2H2-type" evidence="9">
    <location>
        <begin position="258"/>
        <end position="285"/>
    </location>
</feature>
<keyword evidence="5" id="KW-0862">Zinc</keyword>
<name>A0A8J2MAG7_9HEXA</name>
<dbReference type="Proteomes" id="UP000708208">
    <property type="component" value="Unassembled WGS sequence"/>
</dbReference>
<dbReference type="InterPro" id="IPR050331">
    <property type="entry name" value="Zinc_finger"/>
</dbReference>
<evidence type="ECO:0000313" key="10">
    <source>
        <dbReference type="EMBL" id="CAG7836061.1"/>
    </source>
</evidence>
<evidence type="ECO:0000256" key="4">
    <source>
        <dbReference type="ARBA" id="ARBA00022771"/>
    </source>
</evidence>
<evidence type="ECO:0000256" key="1">
    <source>
        <dbReference type="ARBA" id="ARBA00004123"/>
    </source>
</evidence>
<keyword evidence="3" id="KW-0677">Repeat</keyword>
<comment type="subcellular location">
    <subcellularLocation>
        <location evidence="1">Nucleus</location>
    </subcellularLocation>
</comment>
<dbReference type="GO" id="GO:0008270">
    <property type="term" value="F:zinc ion binding"/>
    <property type="evidence" value="ECO:0007669"/>
    <property type="project" value="UniProtKB-KW"/>
</dbReference>
<keyword evidence="4 8" id="KW-0863">Zinc-finger</keyword>
<evidence type="ECO:0000256" key="2">
    <source>
        <dbReference type="ARBA" id="ARBA00022723"/>
    </source>
</evidence>
<dbReference type="GO" id="GO:0010468">
    <property type="term" value="P:regulation of gene expression"/>
    <property type="evidence" value="ECO:0007669"/>
    <property type="project" value="TreeGrafter"/>
</dbReference>
<feature type="domain" description="C2H2-type" evidence="9">
    <location>
        <begin position="315"/>
        <end position="343"/>
    </location>
</feature>
<keyword evidence="11" id="KW-1185">Reference proteome</keyword>
<dbReference type="GO" id="GO:0005634">
    <property type="term" value="C:nucleus"/>
    <property type="evidence" value="ECO:0007669"/>
    <property type="project" value="UniProtKB-SubCell"/>
</dbReference>
<keyword evidence="7" id="KW-0539">Nucleus</keyword>
<evidence type="ECO:0000256" key="5">
    <source>
        <dbReference type="ARBA" id="ARBA00022833"/>
    </source>
</evidence>
<evidence type="ECO:0000256" key="6">
    <source>
        <dbReference type="ARBA" id="ARBA00023125"/>
    </source>
</evidence>
<evidence type="ECO:0000256" key="3">
    <source>
        <dbReference type="ARBA" id="ARBA00022737"/>
    </source>
</evidence>
<dbReference type="OrthoDB" id="9998363at2759"/>
<dbReference type="PROSITE" id="PS50157">
    <property type="entry name" value="ZINC_FINGER_C2H2_2"/>
    <property type="match status" value="4"/>
</dbReference>
<dbReference type="AlphaFoldDB" id="A0A8J2MAG7"/>
<dbReference type="InterPro" id="IPR013087">
    <property type="entry name" value="Znf_C2H2_type"/>
</dbReference>
<keyword evidence="2" id="KW-0479">Metal-binding</keyword>
<dbReference type="FunFam" id="3.30.160.60:FF:000616">
    <property type="entry name" value="PR domain zinc finger protein 13"/>
    <property type="match status" value="1"/>
</dbReference>
<gene>
    <name evidence="10" type="ORF">AFUS01_LOCUS45349</name>
</gene>
<organism evidence="10 11">
    <name type="scientific">Allacma fusca</name>
    <dbReference type="NCBI Taxonomy" id="39272"/>
    <lineage>
        <taxon>Eukaryota</taxon>
        <taxon>Metazoa</taxon>
        <taxon>Ecdysozoa</taxon>
        <taxon>Arthropoda</taxon>
        <taxon>Hexapoda</taxon>
        <taxon>Collembola</taxon>
        <taxon>Symphypleona</taxon>
        <taxon>Sminthuridae</taxon>
        <taxon>Allacma</taxon>
    </lineage>
</organism>
<dbReference type="EMBL" id="CAJVCH010570863">
    <property type="protein sequence ID" value="CAG7836061.1"/>
    <property type="molecule type" value="Genomic_DNA"/>
</dbReference>
<dbReference type="GO" id="GO:0003677">
    <property type="term" value="F:DNA binding"/>
    <property type="evidence" value="ECO:0007669"/>
    <property type="project" value="UniProtKB-KW"/>
</dbReference>
<accession>A0A8J2MAG7</accession>